<keyword evidence="2" id="KW-1185">Reference proteome</keyword>
<sequence length="178" mass="19882">MSEDEILGRNLVKDGRFPATWKSNWTHDLIGNAVAFGDPVFGNYLTMNQKAGVSQSFDTVIFTEEQLKGASYRISFQYENYGDGDNAGVEIETSSGKNDFIDLSGKKTRQPLADWNRYPSYEFRDVVAADENIALKLQGSDLGGSSGLRMTDIRVDLHLVPLKLTSLKVDERFYEVPA</sequence>
<evidence type="ECO:0000313" key="2">
    <source>
        <dbReference type="Proteomes" id="UP001243713"/>
    </source>
</evidence>
<organism evidence="1 2">
    <name type="scientific">Pseudomonas migulae</name>
    <dbReference type="NCBI Taxonomy" id="78543"/>
    <lineage>
        <taxon>Bacteria</taxon>
        <taxon>Pseudomonadati</taxon>
        <taxon>Pseudomonadota</taxon>
        <taxon>Gammaproteobacteria</taxon>
        <taxon>Pseudomonadales</taxon>
        <taxon>Pseudomonadaceae</taxon>
        <taxon>Pseudomonas</taxon>
    </lineage>
</organism>
<name>A0ABY8MQJ1_9PSED</name>
<proteinExistence type="predicted"/>
<evidence type="ECO:0008006" key="3">
    <source>
        <dbReference type="Google" id="ProtNLM"/>
    </source>
</evidence>
<dbReference type="Proteomes" id="UP001243713">
    <property type="component" value="Chromosome"/>
</dbReference>
<reference evidence="1 2" key="1">
    <citation type="submission" date="2022-03" db="EMBL/GenBank/DDBJ databases">
        <title>Plant growth promoting endophytes with ACC deaminase activity.</title>
        <authorList>
            <person name="Charles T."/>
            <person name="Van Dyk A."/>
            <person name="Cheng J."/>
            <person name="Heil J."/>
        </authorList>
    </citation>
    <scope>NUCLEOTIDE SEQUENCE [LARGE SCALE GENOMIC DNA]</scope>
    <source>
        <strain evidence="1 2">8R6</strain>
    </source>
</reference>
<protein>
    <recommendedName>
        <fullName evidence="3">CBM-cenC domain-containing protein</fullName>
    </recommendedName>
</protein>
<evidence type="ECO:0000313" key="1">
    <source>
        <dbReference type="EMBL" id="WGK89421.1"/>
    </source>
</evidence>
<dbReference type="EMBL" id="CP093428">
    <property type="protein sequence ID" value="WGK89421.1"/>
    <property type="molecule type" value="Genomic_DNA"/>
</dbReference>
<dbReference type="RefSeq" id="WP_280162061.1">
    <property type="nucleotide sequence ID" value="NZ_CP093428.1"/>
</dbReference>
<accession>A0ABY8MQJ1</accession>
<gene>
    <name evidence="1" type="ORF">MOQ58_23285</name>
</gene>